<proteinExistence type="inferred from homology"/>
<dbReference type="Proteomes" id="UP000304951">
    <property type="component" value="Unassembled WGS sequence"/>
</dbReference>
<dbReference type="PANTHER" id="PTHR43563:SF1">
    <property type="entry name" value="AMINE OXIDASE [FLAVIN-CONTAINING] B"/>
    <property type="match status" value="1"/>
</dbReference>
<comment type="similarity">
    <text evidence="1">Belongs to the flavin monoamine oxidase family.</text>
</comment>
<comment type="caution">
    <text evidence="5">The sequence shown here is derived from an EMBL/GenBank/DDBJ whole genome shotgun (WGS) entry which is preliminary data.</text>
</comment>
<dbReference type="PANTHER" id="PTHR43563">
    <property type="entry name" value="AMINE OXIDASE"/>
    <property type="match status" value="1"/>
</dbReference>
<feature type="non-terminal residue" evidence="5">
    <location>
        <position position="1"/>
    </location>
</feature>
<dbReference type="SUPFAM" id="SSF51905">
    <property type="entry name" value="FAD/NAD(P)-binding domain"/>
    <property type="match status" value="1"/>
</dbReference>
<dbReference type="InterPro" id="IPR002937">
    <property type="entry name" value="Amino_oxidase"/>
</dbReference>
<evidence type="ECO:0000256" key="3">
    <source>
        <dbReference type="ARBA" id="ARBA00048448"/>
    </source>
</evidence>
<evidence type="ECO:0000256" key="2">
    <source>
        <dbReference type="ARBA" id="ARBA00012804"/>
    </source>
</evidence>
<dbReference type="AlphaFoldDB" id="A0A4S8S991"/>
<feature type="domain" description="Amine oxidase" evidence="4">
    <location>
        <begin position="108"/>
        <end position="317"/>
    </location>
</feature>
<dbReference type="EMBL" id="QZAF01000492">
    <property type="protein sequence ID" value="THV66705.1"/>
    <property type="molecule type" value="Genomic_DNA"/>
</dbReference>
<feature type="domain" description="Amine oxidase" evidence="4">
    <location>
        <begin position="37"/>
        <end position="90"/>
    </location>
</feature>
<dbReference type="Pfam" id="PF01593">
    <property type="entry name" value="Amino_oxidase"/>
    <property type="match status" value="2"/>
</dbReference>
<accession>A0A4S8S991</accession>
<gene>
    <name evidence="5" type="ORF">D6D28_08123</name>
</gene>
<evidence type="ECO:0000259" key="4">
    <source>
        <dbReference type="Pfam" id="PF01593"/>
    </source>
</evidence>
<name>A0A4S8S991_AURPU</name>
<dbReference type="InterPro" id="IPR050703">
    <property type="entry name" value="Flavin_MAO"/>
</dbReference>
<evidence type="ECO:0000313" key="5">
    <source>
        <dbReference type="EMBL" id="THV66705.1"/>
    </source>
</evidence>
<evidence type="ECO:0000313" key="6">
    <source>
        <dbReference type="Proteomes" id="UP000304951"/>
    </source>
</evidence>
<dbReference type="GO" id="GO:0097621">
    <property type="term" value="F:monoamine oxidase activity"/>
    <property type="evidence" value="ECO:0007669"/>
    <property type="project" value="UniProtKB-EC"/>
</dbReference>
<reference evidence="5 6" key="1">
    <citation type="submission" date="2018-10" db="EMBL/GenBank/DDBJ databases">
        <title>Fifty Aureobasidium pullulans genomes reveal a recombining polyextremotolerant generalist.</title>
        <authorList>
            <person name="Gostincar C."/>
            <person name="Turk M."/>
            <person name="Zajc J."/>
            <person name="Gunde-Cimerman N."/>
        </authorList>
    </citation>
    <scope>NUCLEOTIDE SEQUENCE [LARGE SCALE GENOMIC DNA]</scope>
    <source>
        <strain evidence="5 6">EXF-11900</strain>
    </source>
</reference>
<sequence>SSGLVKGVPSIGVIQPPTNIQTEHELYDVIVVGAGYCGLTAARDAALSGLKVLLLEARDRIGGRSWSSNIEGYPFEMGGTWVSWGQPHRSRMITFAINFFEEAYSTGRLSYAFNTPVASINDDGSGVQAIARDGRIFKASRLISAIPMNILKDVTFSPPLAAGKLDASTTEHVNKCVKVHAEVRDRDLRSWSGITYPNNSLMYAIGDGTTPSGNTHIVAFGGQHNHMQPEKDIDKTMDALKTLTPMDIERVVFHNWADDEFAKGAWFFSPPGLVTEHLEDLRAPQGNMYFANSDWAVGWRSFIDGAIEEGTRAALAVKRDLDRSRSQHL</sequence>
<evidence type="ECO:0000256" key="1">
    <source>
        <dbReference type="ARBA" id="ARBA00005995"/>
    </source>
</evidence>
<dbReference type="EC" id="1.4.3.4" evidence="2"/>
<protein>
    <recommendedName>
        <fullName evidence="2">monoamine oxidase</fullName>
        <ecNumber evidence="2">1.4.3.4</ecNumber>
    </recommendedName>
</protein>
<organism evidence="5 6">
    <name type="scientific">Aureobasidium pullulans</name>
    <name type="common">Black yeast</name>
    <name type="synonym">Pullularia pullulans</name>
    <dbReference type="NCBI Taxonomy" id="5580"/>
    <lineage>
        <taxon>Eukaryota</taxon>
        <taxon>Fungi</taxon>
        <taxon>Dikarya</taxon>
        <taxon>Ascomycota</taxon>
        <taxon>Pezizomycotina</taxon>
        <taxon>Dothideomycetes</taxon>
        <taxon>Dothideomycetidae</taxon>
        <taxon>Dothideales</taxon>
        <taxon>Saccotheciaceae</taxon>
        <taxon>Aureobasidium</taxon>
    </lineage>
</organism>
<dbReference type="InterPro" id="IPR036188">
    <property type="entry name" value="FAD/NAD-bd_sf"/>
</dbReference>
<comment type="catalytic activity">
    <reaction evidence="3">
        <text>a secondary aliphatic amine + O2 + H2O = a primary amine + an aldehyde + H2O2</text>
        <dbReference type="Rhea" id="RHEA:26414"/>
        <dbReference type="ChEBI" id="CHEBI:15377"/>
        <dbReference type="ChEBI" id="CHEBI:15379"/>
        <dbReference type="ChEBI" id="CHEBI:16240"/>
        <dbReference type="ChEBI" id="CHEBI:17478"/>
        <dbReference type="ChEBI" id="CHEBI:58855"/>
        <dbReference type="ChEBI" id="CHEBI:65296"/>
        <dbReference type="EC" id="1.4.3.4"/>
    </reaction>
</comment>
<dbReference type="Gene3D" id="3.50.50.60">
    <property type="entry name" value="FAD/NAD(P)-binding domain"/>
    <property type="match status" value="2"/>
</dbReference>
<dbReference type="Gene3D" id="3.90.660.10">
    <property type="match status" value="1"/>
</dbReference>